<feature type="region of interest" description="Disordered" evidence="1">
    <location>
        <begin position="51"/>
        <end position="82"/>
    </location>
</feature>
<evidence type="ECO:0008006" key="3">
    <source>
        <dbReference type="Google" id="ProtNLM"/>
    </source>
</evidence>
<protein>
    <recommendedName>
        <fullName evidence="3">DUF4283 domain-containing protein</fullName>
    </recommendedName>
</protein>
<evidence type="ECO:0000313" key="2">
    <source>
        <dbReference type="EMBL" id="CAD1840641.1"/>
    </source>
</evidence>
<dbReference type="EMBL" id="LR862135">
    <property type="protein sequence ID" value="CAD1840641.1"/>
    <property type="molecule type" value="Genomic_DNA"/>
</dbReference>
<feature type="compositionally biased region" description="Acidic residues" evidence="1">
    <location>
        <begin position="365"/>
        <end position="376"/>
    </location>
</feature>
<feature type="compositionally biased region" description="Polar residues" evidence="1">
    <location>
        <begin position="67"/>
        <end position="76"/>
    </location>
</feature>
<evidence type="ECO:0000256" key="1">
    <source>
        <dbReference type="SAM" id="MobiDB-lite"/>
    </source>
</evidence>
<organism evidence="2">
    <name type="scientific">Ananas comosus var. bracteatus</name>
    <name type="common">red pineapple</name>
    <dbReference type="NCBI Taxonomy" id="296719"/>
    <lineage>
        <taxon>Eukaryota</taxon>
        <taxon>Viridiplantae</taxon>
        <taxon>Streptophyta</taxon>
        <taxon>Embryophyta</taxon>
        <taxon>Tracheophyta</taxon>
        <taxon>Spermatophyta</taxon>
        <taxon>Magnoliopsida</taxon>
        <taxon>Liliopsida</taxon>
        <taxon>Poales</taxon>
        <taxon>Bromeliaceae</taxon>
        <taxon>Bromelioideae</taxon>
        <taxon>Ananas</taxon>
    </lineage>
</organism>
<feature type="compositionally biased region" description="Basic and acidic residues" evidence="1">
    <location>
        <begin position="377"/>
        <end position="391"/>
    </location>
</feature>
<dbReference type="AlphaFoldDB" id="A0A6V7QCE0"/>
<feature type="region of interest" description="Disordered" evidence="1">
    <location>
        <begin position="352"/>
        <end position="428"/>
    </location>
</feature>
<name>A0A6V7QCE0_ANACO</name>
<feature type="region of interest" description="Disordered" evidence="1">
    <location>
        <begin position="1"/>
        <end position="26"/>
    </location>
</feature>
<gene>
    <name evidence="2" type="ORF">CB5_LOCUS23852</name>
</gene>
<sequence length="428" mass="48138">MSAALHYISSASSNRQTEDQSKEKGKKICKEVIWADEIGKELVKVGGSFEGEKRDLPRVGGLGGEAETTSPSSRCPNPQDRLSPAEAEAALEPIPVKRCFRCLARDYVVVACWDPVRCRRCLCYGHRASLCRADRGPKASNHMYRPYHRPRRAPGRAPVSKVFVPYTEEYLRRRDLHQNAVLADVIRPANLGPDLINTIKNALARRFGGYTDDFAVARHRERDYAIFLPEWAPADVLTRREVLTLNDFWIRCYLWGQHSNARPHRSRYRAWIRLINLPFEIWTIPRVAAIVGGFGRFVKADATTRAMTDLRAYRCQVVMDSMLDVPQNQSIVLGDELFSVMVHLESWKFIADGGGGDPPVPPQDGPEEGQIEEGDADISHHFDDAGDRPMAEAEDEVDTGVGEVEEAEAPQQTRAARRGSEPCCQREE</sequence>
<reference evidence="2" key="1">
    <citation type="submission" date="2020-07" db="EMBL/GenBank/DDBJ databases">
        <authorList>
            <person name="Lin J."/>
        </authorList>
    </citation>
    <scope>NUCLEOTIDE SEQUENCE</scope>
</reference>
<proteinExistence type="predicted"/>
<feature type="compositionally biased region" description="Acidic residues" evidence="1">
    <location>
        <begin position="392"/>
        <end position="408"/>
    </location>
</feature>
<accession>A0A6V7QCE0</accession>
<feature type="compositionally biased region" description="Basic and acidic residues" evidence="1">
    <location>
        <begin position="418"/>
        <end position="428"/>
    </location>
</feature>
<feature type="compositionally biased region" description="Basic and acidic residues" evidence="1">
    <location>
        <begin position="16"/>
        <end position="26"/>
    </location>
</feature>